<dbReference type="Gene3D" id="3.10.129.10">
    <property type="entry name" value="Hotdog Thioesterase"/>
    <property type="match status" value="1"/>
</dbReference>
<dbReference type="Gene3D" id="3.20.20.70">
    <property type="entry name" value="Aldolase class I"/>
    <property type="match status" value="1"/>
</dbReference>
<dbReference type="Pfam" id="PF16073">
    <property type="entry name" value="SAT"/>
    <property type="match status" value="1"/>
</dbReference>
<evidence type="ECO:0000256" key="15">
    <source>
        <dbReference type="PIRSR" id="PIRSR005562-1"/>
    </source>
</evidence>
<dbReference type="SUPFAM" id="SSF52151">
    <property type="entry name" value="FabD/lysophospholipase-like"/>
    <property type="match status" value="2"/>
</dbReference>
<evidence type="ECO:0000256" key="12">
    <source>
        <dbReference type="ARBA" id="ARBA00048536"/>
    </source>
</evidence>
<keyword evidence="18" id="KW-1185">Reference proteome</keyword>
<keyword evidence="7" id="KW-0520">NAD</keyword>
<dbReference type="OMA" id="CAGHVRN"/>
<dbReference type="Gene3D" id="3.40.366.10">
    <property type="entry name" value="Malonyl-Coenzyme A Acyl Carrier Protein, domain 2"/>
    <property type="match status" value="3"/>
</dbReference>
<dbReference type="GO" id="GO:0016297">
    <property type="term" value="F:fatty acyl-[ACP] hydrolase activity"/>
    <property type="evidence" value="ECO:0007669"/>
    <property type="project" value="UniProtKB-EC"/>
</dbReference>
<dbReference type="GO" id="GO:0004314">
    <property type="term" value="F:[acyl-carrier-protein] S-malonyltransferase activity"/>
    <property type="evidence" value="ECO:0007669"/>
    <property type="project" value="UniProtKB-EC"/>
</dbReference>
<name>M7TTX5_EUTLA</name>
<evidence type="ECO:0000256" key="2">
    <source>
        <dbReference type="ARBA" id="ARBA00010009"/>
    </source>
</evidence>
<keyword evidence="4" id="KW-0378">Hydrolase</keyword>
<dbReference type="InterPro" id="IPR016452">
    <property type="entry name" value="Fas1/AflB-like"/>
</dbReference>
<dbReference type="EMBL" id="KB705966">
    <property type="protein sequence ID" value="EMR70105.1"/>
    <property type="molecule type" value="Genomic_DNA"/>
</dbReference>
<evidence type="ECO:0000256" key="3">
    <source>
        <dbReference type="ARBA" id="ARBA00022679"/>
    </source>
</evidence>
<keyword evidence="8" id="KW-0456">Lyase</keyword>
<evidence type="ECO:0000256" key="1">
    <source>
        <dbReference type="ARBA" id="ARBA00001055"/>
    </source>
</evidence>
<dbReference type="InterPro" id="IPR001227">
    <property type="entry name" value="Ac_transferase_dom_sf"/>
</dbReference>
<comment type="catalytic activity">
    <reaction evidence="10">
        <text>acetyl-CoA + n malonyl-CoA + 2n NADPH + 4n H(+) = a long-chain-acyl-CoA + n CoA + n CO2 + 2n NADP(+).</text>
        <dbReference type="EC" id="2.3.1.86"/>
    </reaction>
</comment>
<dbReference type="GO" id="GO:0004312">
    <property type="term" value="F:fatty acid synthase activity"/>
    <property type="evidence" value="ECO:0007669"/>
    <property type="project" value="InterPro"/>
</dbReference>
<dbReference type="GO" id="GO:0005835">
    <property type="term" value="C:fatty acid synthase complex"/>
    <property type="evidence" value="ECO:0007669"/>
    <property type="project" value="InterPro"/>
</dbReference>
<dbReference type="GO" id="GO:0019171">
    <property type="term" value="F:(3R)-hydroxyacyl-[acyl-carrier-protein] dehydratase activity"/>
    <property type="evidence" value="ECO:0007669"/>
    <property type="project" value="UniProtKB-EC"/>
</dbReference>
<organism evidence="17 18">
    <name type="scientific">Eutypa lata (strain UCR-EL1)</name>
    <name type="common">Grapevine dieback disease fungus</name>
    <name type="synonym">Eutypa armeniacae</name>
    <dbReference type="NCBI Taxonomy" id="1287681"/>
    <lineage>
        <taxon>Eukaryota</taxon>
        <taxon>Fungi</taxon>
        <taxon>Dikarya</taxon>
        <taxon>Ascomycota</taxon>
        <taxon>Pezizomycotina</taxon>
        <taxon>Sordariomycetes</taxon>
        <taxon>Xylariomycetidae</taxon>
        <taxon>Xylariales</taxon>
        <taxon>Diatrypaceae</taxon>
        <taxon>Eutypa</taxon>
    </lineage>
</organism>
<comment type="catalytic activity">
    <reaction evidence="12">
        <text>(9Z)-octadecenoyl-[ACP] + H2O = (9Z)-octadecenoate + holo-[ACP] + H(+)</text>
        <dbReference type="Rhea" id="RHEA:15057"/>
        <dbReference type="Rhea" id="RHEA-COMP:9685"/>
        <dbReference type="Rhea" id="RHEA-COMP:9924"/>
        <dbReference type="ChEBI" id="CHEBI:15377"/>
        <dbReference type="ChEBI" id="CHEBI:15378"/>
        <dbReference type="ChEBI" id="CHEBI:30823"/>
        <dbReference type="ChEBI" id="CHEBI:64479"/>
        <dbReference type="ChEBI" id="CHEBI:78783"/>
        <dbReference type="EC" id="3.1.2.14"/>
    </reaction>
</comment>
<evidence type="ECO:0000256" key="5">
    <source>
        <dbReference type="ARBA" id="ARBA00022857"/>
    </source>
</evidence>
<dbReference type="eggNOG" id="ENOG502QQJX">
    <property type="taxonomic scope" value="Eukaryota"/>
</dbReference>
<accession>M7TTX5</accession>
<dbReference type="InterPro" id="IPR050830">
    <property type="entry name" value="Fungal_FAS"/>
</dbReference>
<dbReference type="InterPro" id="IPR014043">
    <property type="entry name" value="Acyl_transferase_dom"/>
</dbReference>
<dbReference type="Gene3D" id="1.20.930.70">
    <property type="match status" value="1"/>
</dbReference>
<dbReference type="SUPFAM" id="SSF51395">
    <property type="entry name" value="FMN-linked oxidoreductases"/>
    <property type="match status" value="1"/>
</dbReference>
<dbReference type="Pfam" id="PF00698">
    <property type="entry name" value="Acyl_transf_1"/>
    <property type="match status" value="1"/>
</dbReference>
<evidence type="ECO:0000256" key="10">
    <source>
        <dbReference type="ARBA" id="ARBA00048237"/>
    </source>
</evidence>
<evidence type="ECO:0000256" key="11">
    <source>
        <dbReference type="ARBA" id="ARBA00048462"/>
    </source>
</evidence>
<keyword evidence="5" id="KW-0521">NADP</keyword>
<feature type="active site" description="For malonyltransferase activity" evidence="15">
    <location>
        <position position="1588"/>
    </location>
</feature>
<proteinExistence type="inferred from homology"/>
<dbReference type="OrthoDB" id="4251012at2759"/>
<keyword evidence="3" id="KW-0808">Transferase</keyword>
<dbReference type="STRING" id="1287681.M7TTX5"/>
<comment type="catalytic activity">
    <reaction evidence="13">
        <text>a 2,3-saturated acyl-[ACP] + NAD(+) = a (2E)-enoyl-[ACP] + NADH + H(+)</text>
        <dbReference type="Rhea" id="RHEA:10240"/>
        <dbReference type="Rhea" id="RHEA-COMP:9925"/>
        <dbReference type="Rhea" id="RHEA-COMP:9926"/>
        <dbReference type="ChEBI" id="CHEBI:15378"/>
        <dbReference type="ChEBI" id="CHEBI:57540"/>
        <dbReference type="ChEBI" id="CHEBI:57945"/>
        <dbReference type="ChEBI" id="CHEBI:78784"/>
        <dbReference type="ChEBI" id="CHEBI:78785"/>
        <dbReference type="EC" id="1.3.1.9"/>
    </reaction>
</comment>
<dbReference type="PANTHER" id="PTHR10982:SF21">
    <property type="entry name" value="FATTY ACID SYNTHASE SUBUNIT BETA"/>
    <property type="match status" value="1"/>
</dbReference>
<dbReference type="PIRSF" id="PIRSF005562">
    <property type="entry name" value="FAS_yeast_beta"/>
    <property type="match status" value="1"/>
</dbReference>
<dbReference type="InterPro" id="IPR013565">
    <property type="entry name" value="Fas1/AflB-like_central"/>
</dbReference>
<dbReference type="KEGG" id="ela:UCREL1_2864"/>
<dbReference type="InterPro" id="IPR003965">
    <property type="entry name" value="Fatty_acid_synthase"/>
</dbReference>
<dbReference type="GO" id="GO:0004313">
    <property type="term" value="F:[acyl-carrier-protein] S-acetyltransferase activity"/>
    <property type="evidence" value="ECO:0007669"/>
    <property type="project" value="UniProtKB-EC"/>
</dbReference>
<evidence type="ECO:0000256" key="8">
    <source>
        <dbReference type="ARBA" id="ARBA00023239"/>
    </source>
</evidence>
<dbReference type="SUPFAM" id="SSF54637">
    <property type="entry name" value="Thioesterase/thiol ester dehydrase-isomerase"/>
    <property type="match status" value="1"/>
</dbReference>
<evidence type="ECO:0000256" key="7">
    <source>
        <dbReference type="ARBA" id="ARBA00023027"/>
    </source>
</evidence>
<keyword evidence="6" id="KW-0560">Oxidoreductase</keyword>
<dbReference type="InterPro" id="IPR029069">
    <property type="entry name" value="HotDog_dom_sf"/>
</dbReference>
<sequence length="1820" mass="199661">MVDASIFPARQRLDRIGGSHSQGIVVAAALARSDCNSWEDFVRTATWAVELLFWIGWESHAAAPQAPLSPSAIHDSIQRGHGVPSHMLSVRGLELSQLDRAVAACNQHLNIDSSQQHLHVALINGLGSYVVAGTPRSLCGLALRLVANGQPTGKDQSRVPFSQRKPTVACQFLPISAPFHTPHLSAPAQRAKDRFATAEYISKTGFLTVDDLGVPLFHTETGRDVRDAYKGSTPLAEVLIDAVTTKKVDWPKSLWMARIKQDREYQRPSVSHMVVLGDGRLSTLIHQNVDGLGIRVIDGTSLQPQGGVDDNSMAIGSRSELFNRALEPSQLQPQAWKDKFIPRAYKHFRASNSDIANLSALGEPTEDSTAHYTYAVETRLNRVLNAPPVIVAGMTPTTVHPDFVSAIIKAGYHVELAGGGYFNATDMTAAIDKLATGIPPGRGITVNLIYASPVAMGWQIPLLQSLIRRGVPIEGLTIGAGVPSPEVVTGYIQNLGAKAGGGSGGLRHISFKPGTAASIREVIAIARNHPTFPVILQWTGGRGGGHHSTEDFHEPLLETYGEIRRCENLYLVVGSGFGDGAGMLPYFTGEWSLNFGRPAMPVDGILMGSRMMIARESHTSPQSKAVVLKASGVEDSEWETSYGAGGSVLTVVSEMGQPIHKLATRGVRLWRELDDTIFSLPRSERKSALQKRKHEIIRRLNADSHRPWFGRDSTGKSVDLEDMTYCEVLSRLAQLLYVNHQQRWIDPSYQELFQEFAVRVLERLSFSSHLPSAVSSKADSTPSGFLNLQFNIDSPHSLVAKVIAACPDAATQILHPEDARVFVHLCRARGRKPANFILDLDEDFEHWFKKDSLWQSEDVDAVIDQDADRVCILQSPVSLRYSTRDDQSAWEILDDVQRELGSLIEVQRAALRDEMKPPSAISSPASSWVEEVLRPTEDDLNSETWLSLLNDHISSPALAALVSETTVVRAKSSTQTQVQPNCFRQIFAPRRGFSVHVHLSQDELLLVLDGDRHSKTSILVHKSLQQQQKQPLPVFISSKIYETLHTAVSQAFGSASAMPRFHKGSPIPIEAAVVSAWDALIQPLVSPELQGDLLRLVHRSISVHLEHGEAPLSVGEALTCQSRVREITIEPSGKSIIVEVDISRECGRKAVVISSEFFIRGHFEDWHNTFRSQDKEFEVQVNSEVDEAVLRDRKWLRLDPIAVPASTSLVGMTLVFRLGTHVLFKDKSSFSSIKTQGVVAQKTWNGAMKTIGSMFFETDQNQNCSGGDPVVDFLERKGKEVRVDDGGFTKVPLQSPGWNGKGERIVTAPQQNQSRLYAVVSGDLNPIHTSPVFAALAEIPGNTTIVHGMYTVAVCRQVVEDLCGLSTTPEQRGRLRRFSASLVGMVRPGDKLSVVVVHEAMLGGRMVLQVTARQIATGEVVLQGEAEVEQPETAYIFTGQGSQSQGMGMALYESSPVAKALWDEMDGVLMDQFGWSIMNIVKNNPTELTVYFGGPQGQKVLRNYLAMTAEVPVPGPDGTASSSTRTELRPLIPDLTLESESYTFRDPRGLVHATQFAQPAIMLLEKATVEDLNANGLLQQGATFAGHSLGEWGAISSMSGFVKFSNMMAIGFYRGLLMHFAVPRDSHGRTGHTMVAVNPKRVGQGFDDAALRIVVAHIAHASGQLMEIVNFNVEAEQYVCAGHVRNIDLLTKTLDAMHSRATTVDDMREFLGAPSDMARGLTRLGQRIAALINTNKTLPFDYELHRGKATIPLTAIDIPFHSNMLRPGIAAFRRLLEARIHVEDFRPELTVGKWVTNVIGKGFSLDIEYFQKALESIKFG</sequence>
<dbReference type="Pfam" id="PF01575">
    <property type="entry name" value="MaoC_dehydratas"/>
    <property type="match status" value="1"/>
</dbReference>
<feature type="domain" description="Malonyl-CoA:ACP transacylase (MAT)" evidence="16">
    <location>
        <begin position="1436"/>
        <end position="1803"/>
    </location>
</feature>
<feature type="active site" description="For acetyltransferase activity" evidence="15">
    <location>
        <position position="21"/>
    </location>
</feature>
<comment type="similarity">
    <text evidence="2">Belongs to the fungal fatty acid synthetase subunit beta family.</text>
</comment>
<dbReference type="HOGENOM" id="CLU_000114_5_0_1"/>
<protein>
    <submittedName>
        <fullName evidence="17">Putative fatty acid synthase subunit protein</fullName>
    </submittedName>
</protein>
<keyword evidence="9" id="KW-0511">Multifunctional enzyme</keyword>
<evidence type="ECO:0000256" key="13">
    <source>
        <dbReference type="ARBA" id="ARBA00048572"/>
    </source>
</evidence>
<reference evidence="18" key="1">
    <citation type="journal article" date="2013" name="Genome Announc.">
        <title>Draft genome sequence of the grapevine dieback fungus Eutypa lata UCR-EL1.</title>
        <authorList>
            <person name="Blanco-Ulate B."/>
            <person name="Rolshausen P.E."/>
            <person name="Cantu D."/>
        </authorList>
    </citation>
    <scope>NUCLEOTIDE SEQUENCE [LARGE SCALE GENOMIC DNA]</scope>
    <source>
        <strain evidence="18">UCR-EL1</strain>
    </source>
</reference>
<comment type="catalytic activity">
    <reaction evidence="11">
        <text>holo-[ACP] + malonyl-CoA = malonyl-[ACP] + CoA</text>
        <dbReference type="Rhea" id="RHEA:41792"/>
        <dbReference type="Rhea" id="RHEA-COMP:9623"/>
        <dbReference type="Rhea" id="RHEA-COMP:9685"/>
        <dbReference type="ChEBI" id="CHEBI:57287"/>
        <dbReference type="ChEBI" id="CHEBI:57384"/>
        <dbReference type="ChEBI" id="CHEBI:64479"/>
        <dbReference type="ChEBI" id="CHEBI:78449"/>
        <dbReference type="EC" id="2.3.1.39"/>
    </reaction>
</comment>
<dbReference type="Gene3D" id="3.30.70.3330">
    <property type="match status" value="1"/>
</dbReference>
<dbReference type="Pfam" id="PF22235">
    <property type="entry name" value="FAS1_thioest_ins"/>
    <property type="match status" value="1"/>
</dbReference>
<evidence type="ECO:0000256" key="14">
    <source>
        <dbReference type="ARBA" id="ARBA00048835"/>
    </source>
</evidence>
<comment type="catalytic activity">
    <reaction evidence="14">
        <text>holo-[ACP] + acetyl-CoA = acetyl-[ACP] + CoA</text>
        <dbReference type="Rhea" id="RHEA:41788"/>
        <dbReference type="Rhea" id="RHEA-COMP:9621"/>
        <dbReference type="Rhea" id="RHEA-COMP:9685"/>
        <dbReference type="ChEBI" id="CHEBI:57287"/>
        <dbReference type="ChEBI" id="CHEBI:57288"/>
        <dbReference type="ChEBI" id="CHEBI:64479"/>
        <dbReference type="ChEBI" id="CHEBI:78446"/>
        <dbReference type="EC" id="2.3.1.38"/>
    </reaction>
</comment>
<evidence type="ECO:0000256" key="9">
    <source>
        <dbReference type="ARBA" id="ARBA00023268"/>
    </source>
</evidence>
<evidence type="ECO:0000313" key="17">
    <source>
        <dbReference type="EMBL" id="EMR70105.1"/>
    </source>
</evidence>
<evidence type="ECO:0000256" key="4">
    <source>
        <dbReference type="ARBA" id="ARBA00022801"/>
    </source>
</evidence>
<dbReference type="GO" id="GO:0006633">
    <property type="term" value="P:fatty acid biosynthetic process"/>
    <property type="evidence" value="ECO:0007669"/>
    <property type="project" value="InterPro"/>
</dbReference>
<dbReference type="Proteomes" id="UP000012174">
    <property type="component" value="Unassembled WGS sequence"/>
</dbReference>
<dbReference type="GO" id="GO:0004318">
    <property type="term" value="F:enoyl-[acyl-carrier-protein] reductase (NADH) activity"/>
    <property type="evidence" value="ECO:0007669"/>
    <property type="project" value="UniProtKB-EC"/>
</dbReference>
<evidence type="ECO:0000256" key="6">
    <source>
        <dbReference type="ARBA" id="ARBA00023002"/>
    </source>
</evidence>
<dbReference type="CDD" id="cd03447">
    <property type="entry name" value="FAS_MaoC"/>
    <property type="match status" value="1"/>
</dbReference>
<dbReference type="PRINTS" id="PR01483">
    <property type="entry name" value="FASYNTHASE"/>
</dbReference>
<evidence type="ECO:0000259" key="16">
    <source>
        <dbReference type="SMART" id="SM00827"/>
    </source>
</evidence>
<dbReference type="InterPro" id="IPR002539">
    <property type="entry name" value="MaoC-like_dom"/>
</dbReference>
<evidence type="ECO:0000313" key="18">
    <source>
        <dbReference type="Proteomes" id="UP000012174"/>
    </source>
</evidence>
<dbReference type="PANTHER" id="PTHR10982">
    <property type="entry name" value="MALONYL COA-ACYL CARRIER PROTEIN TRANSACYLASE"/>
    <property type="match status" value="1"/>
</dbReference>
<dbReference type="InterPro" id="IPR013785">
    <property type="entry name" value="Aldolase_TIM"/>
</dbReference>
<comment type="catalytic activity">
    <reaction evidence="1">
        <text>a (3R)-hydroxyacyl-[ACP] = a (2E)-enoyl-[ACP] + H2O</text>
        <dbReference type="Rhea" id="RHEA:13097"/>
        <dbReference type="Rhea" id="RHEA-COMP:9925"/>
        <dbReference type="Rhea" id="RHEA-COMP:9945"/>
        <dbReference type="ChEBI" id="CHEBI:15377"/>
        <dbReference type="ChEBI" id="CHEBI:78784"/>
        <dbReference type="ChEBI" id="CHEBI:78827"/>
        <dbReference type="EC" id="4.2.1.59"/>
    </reaction>
</comment>
<dbReference type="GO" id="GO:0004321">
    <property type="term" value="F:fatty-acyl-CoA synthase activity"/>
    <property type="evidence" value="ECO:0007669"/>
    <property type="project" value="UniProtKB-EC"/>
</dbReference>
<dbReference type="InterPro" id="IPR032088">
    <property type="entry name" value="SAT"/>
</dbReference>
<gene>
    <name evidence="17" type="ORF">UCREL1_2864</name>
</gene>
<dbReference type="Pfam" id="PF08354">
    <property type="entry name" value="Fas1-AflB-like_hel"/>
    <property type="match status" value="1"/>
</dbReference>
<dbReference type="Gene3D" id="6.20.240.10">
    <property type="match status" value="1"/>
</dbReference>
<dbReference type="Gene3D" id="6.10.60.10">
    <property type="match status" value="1"/>
</dbReference>
<dbReference type="SMART" id="SM00827">
    <property type="entry name" value="PKS_AT"/>
    <property type="match status" value="1"/>
</dbReference>
<dbReference type="InterPro" id="IPR016035">
    <property type="entry name" value="Acyl_Trfase/lysoPLipase"/>
</dbReference>